<organism evidence="7">
    <name type="scientific">Thermofilum pendens</name>
    <dbReference type="NCBI Taxonomy" id="2269"/>
    <lineage>
        <taxon>Archaea</taxon>
        <taxon>Thermoproteota</taxon>
        <taxon>Thermoprotei</taxon>
        <taxon>Thermofilales</taxon>
        <taxon>Thermofilaceae</taxon>
        <taxon>Thermofilum</taxon>
    </lineage>
</organism>
<dbReference type="SFLD" id="SFLDG01104">
    <property type="entry name" value="Uncharacterised_Radical_SAM_Su"/>
    <property type="match status" value="1"/>
</dbReference>
<keyword evidence="4" id="KW-0408">Iron</keyword>
<dbReference type="GO" id="GO:0046872">
    <property type="term" value="F:metal ion binding"/>
    <property type="evidence" value="ECO:0007669"/>
    <property type="project" value="UniProtKB-KW"/>
</dbReference>
<dbReference type="NCBIfam" id="TIGR04084">
    <property type="entry name" value="rSAM_AF0577"/>
    <property type="match status" value="1"/>
</dbReference>
<keyword evidence="3" id="KW-0479">Metal-binding</keyword>
<evidence type="ECO:0000313" key="7">
    <source>
        <dbReference type="EMBL" id="HGI43080.1"/>
    </source>
</evidence>
<dbReference type="Pfam" id="PF04055">
    <property type="entry name" value="Radical_SAM"/>
    <property type="match status" value="1"/>
</dbReference>
<dbReference type="CDD" id="cd01335">
    <property type="entry name" value="Radical_SAM"/>
    <property type="match status" value="1"/>
</dbReference>
<evidence type="ECO:0000256" key="4">
    <source>
        <dbReference type="ARBA" id="ARBA00023004"/>
    </source>
</evidence>
<dbReference type="AlphaFoldDB" id="A0A7C4F998"/>
<protein>
    <submittedName>
        <fullName evidence="7">TIGR04084 family radical SAM/SPASM domain-containing protein</fullName>
    </submittedName>
</protein>
<dbReference type="GO" id="GO:0016491">
    <property type="term" value="F:oxidoreductase activity"/>
    <property type="evidence" value="ECO:0007669"/>
    <property type="project" value="InterPro"/>
</dbReference>
<proteinExistence type="predicted"/>
<evidence type="ECO:0000256" key="5">
    <source>
        <dbReference type="ARBA" id="ARBA00023014"/>
    </source>
</evidence>
<dbReference type="SUPFAM" id="SSF102114">
    <property type="entry name" value="Radical SAM enzymes"/>
    <property type="match status" value="1"/>
</dbReference>
<evidence type="ECO:0000256" key="3">
    <source>
        <dbReference type="ARBA" id="ARBA00022723"/>
    </source>
</evidence>
<keyword evidence="2" id="KW-0949">S-adenosyl-L-methionine</keyword>
<evidence type="ECO:0000259" key="6">
    <source>
        <dbReference type="Pfam" id="PF04055"/>
    </source>
</evidence>
<dbReference type="PANTHER" id="PTHR43273:SF2">
    <property type="entry name" value="RADICAL SAM CORE DOMAIN-CONTAINING PROTEIN"/>
    <property type="match status" value="1"/>
</dbReference>
<gene>
    <name evidence="7" type="ORF">ENV17_01670</name>
</gene>
<evidence type="ECO:0000256" key="2">
    <source>
        <dbReference type="ARBA" id="ARBA00022691"/>
    </source>
</evidence>
<dbReference type="SFLD" id="SFLDG01067">
    <property type="entry name" value="SPASM/twitch_domain_containing"/>
    <property type="match status" value="1"/>
</dbReference>
<sequence length="355" mass="40666">MLYIVFTTGQCNLACRYCGGSFSSDRVPWRVSYDPQKLKMLIEKDPHAVVAFYGGEPLLNSDFIKWVMDNVGAEHFVIQTNGTLYRSLEPRYWLKFNTVLLSVDGREELTDKYRGRGVYRRVMEAARYLRELGFRGDLVARMTVTEDTDIYLDVTHLLDSGLFTNVHWQLDVVWSDRWRSFPEWRDRSYIPGLRRLAKLWLKSAEKGAVLGIAPFKAILSQYFWEVYGSPPCGAGVNSFSVLTNGEVILCPIAVYEGWSRVGQLDNLSALAPQYLIGEPCRSCSYYRLCGGRCLYAYMERLWGEEGFREVCLATKGLIEVTLSIAPRVKELLDRGVISKEELYYPPFNNTVEVIP</sequence>
<dbReference type="InterPro" id="IPR023885">
    <property type="entry name" value="4Fe4S-binding_SPASM_dom"/>
</dbReference>
<name>A0A7C4F998_THEPE</name>
<comment type="cofactor">
    <cofactor evidence="1">
        <name>[4Fe-4S] cluster</name>
        <dbReference type="ChEBI" id="CHEBI:49883"/>
    </cofactor>
</comment>
<evidence type="ECO:0000256" key="1">
    <source>
        <dbReference type="ARBA" id="ARBA00001966"/>
    </source>
</evidence>
<accession>A0A7C4F998</accession>
<dbReference type="InterPro" id="IPR007197">
    <property type="entry name" value="rSAM"/>
</dbReference>
<dbReference type="InterPro" id="IPR013785">
    <property type="entry name" value="Aldolase_TIM"/>
</dbReference>
<dbReference type="GO" id="GO:0051536">
    <property type="term" value="F:iron-sulfur cluster binding"/>
    <property type="evidence" value="ECO:0007669"/>
    <property type="project" value="UniProtKB-KW"/>
</dbReference>
<dbReference type="InterPro" id="IPR023867">
    <property type="entry name" value="Sulphatase_maturase_rSAM"/>
</dbReference>
<dbReference type="EMBL" id="DTFI01000050">
    <property type="protein sequence ID" value="HGI43080.1"/>
    <property type="molecule type" value="Genomic_DNA"/>
</dbReference>
<dbReference type="InterPro" id="IPR058240">
    <property type="entry name" value="rSAM_sf"/>
</dbReference>
<dbReference type="PANTHER" id="PTHR43273">
    <property type="entry name" value="ANAEROBIC SULFATASE-MATURATING ENZYME HOMOLOG ASLB-RELATED"/>
    <property type="match status" value="1"/>
</dbReference>
<dbReference type="Gene3D" id="3.20.20.70">
    <property type="entry name" value="Aldolase class I"/>
    <property type="match status" value="1"/>
</dbReference>
<keyword evidence="5" id="KW-0411">Iron-sulfur</keyword>
<dbReference type="InterPro" id="IPR023819">
    <property type="entry name" value="Pep-mod_rSAM_AF0577"/>
</dbReference>
<feature type="domain" description="Radical SAM core" evidence="6">
    <location>
        <begin position="7"/>
        <end position="144"/>
    </location>
</feature>
<dbReference type="NCBIfam" id="TIGR04085">
    <property type="entry name" value="rSAM_more_4Fe4S"/>
    <property type="match status" value="1"/>
</dbReference>
<reference evidence="7" key="1">
    <citation type="journal article" date="2020" name="mSystems">
        <title>Genome- and Community-Level Interaction Insights into Carbon Utilization and Element Cycling Functions of Hydrothermarchaeota in Hydrothermal Sediment.</title>
        <authorList>
            <person name="Zhou Z."/>
            <person name="Liu Y."/>
            <person name="Xu W."/>
            <person name="Pan J."/>
            <person name="Luo Z.H."/>
            <person name="Li M."/>
        </authorList>
    </citation>
    <scope>NUCLEOTIDE SEQUENCE [LARGE SCALE GENOMIC DNA]</scope>
    <source>
        <strain evidence="7">SpSt-735</strain>
    </source>
</reference>
<comment type="caution">
    <text evidence="7">The sequence shown here is derived from an EMBL/GenBank/DDBJ whole genome shotgun (WGS) entry which is preliminary data.</text>
</comment>
<dbReference type="SFLD" id="SFLDS00029">
    <property type="entry name" value="Radical_SAM"/>
    <property type="match status" value="1"/>
</dbReference>